<evidence type="ECO:0000313" key="2">
    <source>
        <dbReference type="Proteomes" id="UP000499080"/>
    </source>
</evidence>
<dbReference type="AlphaFoldDB" id="A0A4Y2F7J9"/>
<sequence length="46" mass="4824">LSVVGLKNSPGSRMGALYTISAVVASRSSFHVARNPKRIVGSAEDH</sequence>
<dbReference type="EMBL" id="BGPR01249342">
    <property type="protein sequence ID" value="GBM36927.1"/>
    <property type="molecule type" value="Genomic_DNA"/>
</dbReference>
<feature type="non-terminal residue" evidence="1">
    <location>
        <position position="1"/>
    </location>
</feature>
<proteinExistence type="predicted"/>
<organism evidence="1 2">
    <name type="scientific">Araneus ventricosus</name>
    <name type="common">Orbweaver spider</name>
    <name type="synonym">Epeira ventricosa</name>
    <dbReference type="NCBI Taxonomy" id="182803"/>
    <lineage>
        <taxon>Eukaryota</taxon>
        <taxon>Metazoa</taxon>
        <taxon>Ecdysozoa</taxon>
        <taxon>Arthropoda</taxon>
        <taxon>Chelicerata</taxon>
        <taxon>Arachnida</taxon>
        <taxon>Araneae</taxon>
        <taxon>Araneomorphae</taxon>
        <taxon>Entelegynae</taxon>
        <taxon>Araneoidea</taxon>
        <taxon>Araneidae</taxon>
        <taxon>Araneus</taxon>
    </lineage>
</organism>
<accession>A0A4Y2F7J9</accession>
<protein>
    <submittedName>
        <fullName evidence="1">Uncharacterized protein</fullName>
    </submittedName>
</protein>
<evidence type="ECO:0000313" key="1">
    <source>
        <dbReference type="EMBL" id="GBM36927.1"/>
    </source>
</evidence>
<comment type="caution">
    <text evidence="1">The sequence shown here is derived from an EMBL/GenBank/DDBJ whole genome shotgun (WGS) entry which is preliminary data.</text>
</comment>
<keyword evidence="2" id="KW-1185">Reference proteome</keyword>
<dbReference type="OrthoDB" id="10407888at2759"/>
<gene>
    <name evidence="1" type="ORF">AVEN_172435_1</name>
</gene>
<name>A0A4Y2F7J9_ARAVE</name>
<dbReference type="Proteomes" id="UP000499080">
    <property type="component" value="Unassembled WGS sequence"/>
</dbReference>
<reference evidence="1 2" key="1">
    <citation type="journal article" date="2019" name="Sci. Rep.">
        <title>Orb-weaving spider Araneus ventricosus genome elucidates the spidroin gene catalogue.</title>
        <authorList>
            <person name="Kono N."/>
            <person name="Nakamura H."/>
            <person name="Ohtoshi R."/>
            <person name="Moran D.A.P."/>
            <person name="Shinohara A."/>
            <person name="Yoshida Y."/>
            <person name="Fujiwara M."/>
            <person name="Mori M."/>
            <person name="Tomita M."/>
            <person name="Arakawa K."/>
        </authorList>
    </citation>
    <scope>NUCLEOTIDE SEQUENCE [LARGE SCALE GENOMIC DNA]</scope>
</reference>